<keyword evidence="1" id="KW-0472">Membrane</keyword>
<gene>
    <name evidence="2" type="ORF">A9Q93_13785</name>
</gene>
<dbReference type="InterPro" id="IPR032809">
    <property type="entry name" value="Put_HupE_UreJ"/>
</dbReference>
<keyword evidence="1" id="KW-0812">Transmembrane</keyword>
<evidence type="ECO:0000313" key="3">
    <source>
        <dbReference type="Proteomes" id="UP000196102"/>
    </source>
</evidence>
<comment type="caution">
    <text evidence="2">The sequence shown here is derived from an EMBL/GenBank/DDBJ whole genome shotgun (WGS) entry which is preliminary data.</text>
</comment>
<feature type="transmembrane region" description="Helical" evidence="1">
    <location>
        <begin position="174"/>
        <end position="195"/>
    </location>
</feature>
<proteinExistence type="predicted"/>
<feature type="transmembrane region" description="Helical" evidence="1">
    <location>
        <begin position="73"/>
        <end position="91"/>
    </location>
</feature>
<name>A0A1Z8AGZ5_9FLAO</name>
<dbReference type="AlphaFoldDB" id="A0A1Z8AGZ5"/>
<evidence type="ECO:0000256" key="1">
    <source>
        <dbReference type="SAM" id="Phobius"/>
    </source>
</evidence>
<accession>A0A1Z8AGZ5</accession>
<sequence>MDDFILYVSEGFHHVMNFNVGAYDHILFFILIAVPFLFNSWKKLIGLSLAFTVGHILSLLLVIYGKVSFNSNYIEFLIVVTIAIAALYNIFTAGNRHRDHNNWITLIVALFFGLVHGFGFANGFKMLAAGAESKLLMLLEFALGIELGQLLVILVVLILNFIFTGLFRFNKKEWVQIISSIVLGMVIPLLIVRWIF</sequence>
<feature type="transmembrane region" description="Helical" evidence="1">
    <location>
        <begin position="20"/>
        <end position="38"/>
    </location>
</feature>
<keyword evidence="1" id="KW-1133">Transmembrane helix</keyword>
<feature type="transmembrane region" description="Helical" evidence="1">
    <location>
        <begin position="141"/>
        <end position="162"/>
    </location>
</feature>
<evidence type="ECO:0000313" key="2">
    <source>
        <dbReference type="EMBL" id="OUS09616.1"/>
    </source>
</evidence>
<organism evidence="2 3">
    <name type="scientific">Nonlabens dokdonensis</name>
    <dbReference type="NCBI Taxonomy" id="328515"/>
    <lineage>
        <taxon>Bacteria</taxon>
        <taxon>Pseudomonadati</taxon>
        <taxon>Bacteroidota</taxon>
        <taxon>Flavobacteriia</taxon>
        <taxon>Flavobacteriales</taxon>
        <taxon>Flavobacteriaceae</taxon>
        <taxon>Nonlabens</taxon>
    </lineage>
</organism>
<dbReference type="RefSeq" id="WP_303688032.1">
    <property type="nucleotide sequence ID" value="NZ_CAJXYO010000014.1"/>
</dbReference>
<protein>
    <submittedName>
        <fullName evidence="2">HupE / UreJ protein</fullName>
    </submittedName>
</protein>
<feature type="transmembrane region" description="Helical" evidence="1">
    <location>
        <begin position="103"/>
        <end position="121"/>
    </location>
</feature>
<dbReference type="Pfam" id="PF13795">
    <property type="entry name" value="HupE_UreJ_2"/>
    <property type="match status" value="1"/>
</dbReference>
<reference evidence="3" key="1">
    <citation type="journal article" date="2017" name="Proc. Natl. Acad. Sci. U.S.A.">
        <title>Simulation of Deepwater Horizon oil plume reveals substrate specialization within a complex community of hydrocarbon-degraders.</title>
        <authorList>
            <person name="Hu P."/>
            <person name="Dubinsky E.A."/>
            <person name="Probst A.J."/>
            <person name="Wang J."/>
            <person name="Sieber C.M.K."/>
            <person name="Tom L.M."/>
            <person name="Gardinali P."/>
            <person name="Banfield J.F."/>
            <person name="Atlas R.M."/>
            <person name="Andersen G.L."/>
        </authorList>
    </citation>
    <scope>NUCLEOTIDE SEQUENCE [LARGE SCALE GENOMIC DNA]</scope>
</reference>
<feature type="transmembrane region" description="Helical" evidence="1">
    <location>
        <begin position="45"/>
        <end position="67"/>
    </location>
</feature>
<dbReference type="EMBL" id="MAAX01000210">
    <property type="protein sequence ID" value="OUS09616.1"/>
    <property type="molecule type" value="Genomic_DNA"/>
</dbReference>
<dbReference type="Proteomes" id="UP000196102">
    <property type="component" value="Unassembled WGS sequence"/>
</dbReference>